<sequence length="69" mass="7701">MTVVVKVSDLIKHLKEIRDNGIKEISLEAFPEGEPEFDIPPHIEIKGVDPDGFMDHITCGTVDGRAVDW</sequence>
<dbReference type="EMBL" id="SVBY01000011">
    <property type="protein sequence ID" value="MBE6092064.1"/>
    <property type="molecule type" value="Genomic_DNA"/>
</dbReference>
<evidence type="ECO:0000313" key="2">
    <source>
        <dbReference type="Proteomes" id="UP000761380"/>
    </source>
</evidence>
<gene>
    <name evidence="1" type="ORF">E7201_02625</name>
</gene>
<evidence type="ECO:0000313" key="1">
    <source>
        <dbReference type="EMBL" id="MBE6092064.1"/>
    </source>
</evidence>
<organism evidence="1 2">
    <name type="scientific">Selenomonas ruminantium</name>
    <dbReference type="NCBI Taxonomy" id="971"/>
    <lineage>
        <taxon>Bacteria</taxon>
        <taxon>Bacillati</taxon>
        <taxon>Bacillota</taxon>
        <taxon>Negativicutes</taxon>
        <taxon>Selenomonadales</taxon>
        <taxon>Selenomonadaceae</taxon>
        <taxon>Selenomonas</taxon>
    </lineage>
</organism>
<proteinExistence type="predicted"/>
<protein>
    <submittedName>
        <fullName evidence="1">Uncharacterized protein</fullName>
    </submittedName>
</protein>
<comment type="caution">
    <text evidence="1">The sequence shown here is derived from an EMBL/GenBank/DDBJ whole genome shotgun (WGS) entry which is preliminary data.</text>
</comment>
<dbReference type="AlphaFoldDB" id="A0A927ZWY8"/>
<accession>A0A927ZWY8</accession>
<name>A0A927ZWY8_SELRU</name>
<reference evidence="1" key="1">
    <citation type="submission" date="2019-04" db="EMBL/GenBank/DDBJ databases">
        <title>Evolution of Biomass-Degrading Anaerobic Consortia Revealed by Metagenomics.</title>
        <authorList>
            <person name="Peng X."/>
        </authorList>
    </citation>
    <scope>NUCLEOTIDE SEQUENCE</scope>
    <source>
        <strain evidence="1">SIG240</strain>
    </source>
</reference>
<dbReference type="Proteomes" id="UP000761380">
    <property type="component" value="Unassembled WGS sequence"/>
</dbReference>